<reference evidence="2 3" key="1">
    <citation type="submission" date="2015-06" db="EMBL/GenBank/DDBJ databases">
        <title>New insights into the roles of widespread benthic archaea in carbon and nitrogen cycling.</title>
        <authorList>
            <person name="Lazar C.S."/>
            <person name="Baker B.J."/>
            <person name="Seitz K.W."/>
            <person name="Hyde A.S."/>
            <person name="Dick G.J."/>
            <person name="Hinrichs K.-U."/>
            <person name="Teske A.P."/>
        </authorList>
    </citation>
    <scope>NUCLEOTIDE SEQUENCE [LARGE SCALE GENOMIC DNA]</scope>
    <source>
        <strain evidence="2">SG8-32-1</strain>
    </source>
</reference>
<evidence type="ECO:0000259" key="1">
    <source>
        <dbReference type="Pfam" id="PF08818"/>
    </source>
</evidence>
<dbReference type="Gene3D" id="3.90.1150.200">
    <property type="match status" value="1"/>
</dbReference>
<sequence length="155" mass="18104">MQNELKNINLKMIKQIISAHNSIVFAIPNCRIIHRWSVKKIQKQVNDYIEKQKSPQKEIIQKVRKIFKKTLPNCEEKMRWGVITYAEGKFYLAAMKNRVHVGFAITGLNKDEIDLFEGTGKTMRHIKIPILENIDQEKLVNLIEMVNKKAICKPC</sequence>
<proteinExistence type="predicted"/>
<gene>
    <name evidence="2" type="ORF">AC477_05440</name>
</gene>
<organism evidence="2 3">
    <name type="scientific">miscellaneous Crenarchaeota group-1 archaeon SG8-32-1</name>
    <dbReference type="NCBI Taxonomy" id="1685124"/>
    <lineage>
        <taxon>Archaea</taxon>
        <taxon>Candidatus Bathyarchaeota</taxon>
        <taxon>MCG-1</taxon>
    </lineage>
</organism>
<protein>
    <recommendedName>
        <fullName evidence="1">YdhG-like domain-containing protein</fullName>
    </recommendedName>
</protein>
<dbReference type="EMBL" id="LFWU01000141">
    <property type="protein sequence ID" value="KON29880.1"/>
    <property type="molecule type" value="Genomic_DNA"/>
</dbReference>
<dbReference type="InterPro" id="IPR014922">
    <property type="entry name" value="YdhG-like"/>
</dbReference>
<dbReference type="Proteomes" id="UP000037237">
    <property type="component" value="Unassembled WGS sequence"/>
</dbReference>
<comment type="caution">
    <text evidence="2">The sequence shown here is derived from an EMBL/GenBank/DDBJ whole genome shotgun (WGS) entry which is preliminary data.</text>
</comment>
<dbReference type="Pfam" id="PF08818">
    <property type="entry name" value="DUF1801"/>
    <property type="match status" value="1"/>
</dbReference>
<dbReference type="AlphaFoldDB" id="A0A0M0BNF2"/>
<evidence type="ECO:0000313" key="3">
    <source>
        <dbReference type="Proteomes" id="UP000037237"/>
    </source>
</evidence>
<feature type="domain" description="YdhG-like" evidence="1">
    <location>
        <begin position="56"/>
        <end position="144"/>
    </location>
</feature>
<accession>A0A0M0BNF2</accession>
<dbReference type="SUPFAM" id="SSF159888">
    <property type="entry name" value="YdhG-like"/>
    <property type="match status" value="1"/>
</dbReference>
<name>A0A0M0BNF2_9ARCH</name>
<evidence type="ECO:0000313" key="2">
    <source>
        <dbReference type="EMBL" id="KON29880.1"/>
    </source>
</evidence>